<evidence type="ECO:0000256" key="1">
    <source>
        <dbReference type="ARBA" id="ARBA00004141"/>
    </source>
</evidence>
<dbReference type="PANTHER" id="PTHR24061">
    <property type="entry name" value="CALCIUM-SENSING RECEPTOR-RELATED"/>
    <property type="match status" value="1"/>
</dbReference>
<accession>A0AAV7KPU7</accession>
<evidence type="ECO:0000256" key="2">
    <source>
        <dbReference type="ARBA" id="ARBA00022692"/>
    </source>
</evidence>
<dbReference type="Gene3D" id="3.40.50.2300">
    <property type="match status" value="1"/>
</dbReference>
<dbReference type="GO" id="GO:0004930">
    <property type="term" value="F:G protein-coupled receptor activity"/>
    <property type="evidence" value="ECO:0007669"/>
    <property type="project" value="InterPro"/>
</dbReference>
<name>A0AAV7KPU7_PLEWA</name>
<proteinExistence type="predicted"/>
<dbReference type="InterPro" id="IPR001828">
    <property type="entry name" value="ANF_lig-bd_rcpt"/>
</dbReference>
<comment type="caution">
    <text evidence="8">The sequence shown here is derived from an EMBL/GenBank/DDBJ whole genome shotgun (WGS) entry which is preliminary data.</text>
</comment>
<reference evidence="8" key="1">
    <citation type="journal article" date="2022" name="bioRxiv">
        <title>Sequencing and chromosome-scale assembly of the giantPleurodeles waltlgenome.</title>
        <authorList>
            <person name="Brown T."/>
            <person name="Elewa A."/>
            <person name="Iarovenko S."/>
            <person name="Subramanian E."/>
            <person name="Araus A.J."/>
            <person name="Petzold A."/>
            <person name="Susuki M."/>
            <person name="Suzuki K.-i.T."/>
            <person name="Hayashi T."/>
            <person name="Toyoda A."/>
            <person name="Oliveira C."/>
            <person name="Osipova E."/>
            <person name="Leigh N.D."/>
            <person name="Simon A."/>
            <person name="Yun M.H."/>
        </authorList>
    </citation>
    <scope>NUCLEOTIDE SEQUENCE</scope>
    <source>
        <strain evidence="8">20211129_DDA</strain>
        <tissue evidence="8">Liver</tissue>
    </source>
</reference>
<keyword evidence="6" id="KW-0325">Glycoprotein</keyword>
<evidence type="ECO:0000313" key="8">
    <source>
        <dbReference type="EMBL" id="KAJ1080394.1"/>
    </source>
</evidence>
<protein>
    <recommendedName>
        <fullName evidence="7">Receptor ligand binding region domain-containing protein</fullName>
    </recommendedName>
</protein>
<keyword evidence="5" id="KW-0675">Receptor</keyword>
<keyword evidence="3" id="KW-1133">Transmembrane helix</keyword>
<evidence type="ECO:0000313" key="9">
    <source>
        <dbReference type="Proteomes" id="UP001066276"/>
    </source>
</evidence>
<dbReference type="EMBL" id="JANPWB010000016">
    <property type="protein sequence ID" value="KAJ1080394.1"/>
    <property type="molecule type" value="Genomic_DNA"/>
</dbReference>
<evidence type="ECO:0000256" key="5">
    <source>
        <dbReference type="ARBA" id="ARBA00023170"/>
    </source>
</evidence>
<dbReference type="PANTHER" id="PTHR24061:SF0">
    <property type="entry name" value="C-FAMILY ODORANT RECEPTOR OLFCT1"/>
    <property type="match status" value="1"/>
</dbReference>
<sequence>MVDVRPHRMACAAPQKGALDVYLPYLTRTSPELKTNGRPAEALKHSHVDDDVTCTQAVKLRAPTVKLKALLERTDFTTETYLEKESLHQKRNQLWNSGRFSAQNYQWLRAMTFAIEEINQNPELLPNVSLGYWIYDSCVMRQRALQGTIWMITGQPEPIPNYRCRKDPPLAGIVGDAGSSNSILMARLLGLYRVPQFMPLRWLSMIFVLAGRGKARSIMDPVQTLGCYNHGRSLARHVVPPANLDSEKKLNKENLSAASSVCHVLLGKYQIKVTLPSVLSVHLITGPTSDKNSVSSRLCNFYPSMNL</sequence>
<evidence type="ECO:0000256" key="3">
    <source>
        <dbReference type="ARBA" id="ARBA00022989"/>
    </source>
</evidence>
<feature type="domain" description="Receptor ligand binding region" evidence="7">
    <location>
        <begin position="107"/>
        <end position="197"/>
    </location>
</feature>
<dbReference type="InterPro" id="IPR000068">
    <property type="entry name" value="GPCR_3_Ca_sens_rcpt-rel"/>
</dbReference>
<evidence type="ECO:0000259" key="7">
    <source>
        <dbReference type="Pfam" id="PF01094"/>
    </source>
</evidence>
<dbReference type="AlphaFoldDB" id="A0AAV7KPU7"/>
<evidence type="ECO:0000256" key="6">
    <source>
        <dbReference type="ARBA" id="ARBA00023180"/>
    </source>
</evidence>
<gene>
    <name evidence="8" type="ORF">NDU88_000607</name>
</gene>
<keyword evidence="4" id="KW-0472">Membrane</keyword>
<dbReference type="InterPro" id="IPR000337">
    <property type="entry name" value="GPCR_3"/>
</dbReference>
<dbReference type="Proteomes" id="UP001066276">
    <property type="component" value="Chromosome 12"/>
</dbReference>
<dbReference type="SUPFAM" id="SSF53822">
    <property type="entry name" value="Periplasmic binding protein-like I"/>
    <property type="match status" value="1"/>
</dbReference>
<keyword evidence="9" id="KW-1185">Reference proteome</keyword>
<comment type="subcellular location">
    <subcellularLocation>
        <location evidence="1">Membrane</location>
        <topology evidence="1">Multi-pass membrane protein</topology>
    </subcellularLocation>
</comment>
<organism evidence="8 9">
    <name type="scientific">Pleurodeles waltl</name>
    <name type="common">Iberian ribbed newt</name>
    <dbReference type="NCBI Taxonomy" id="8319"/>
    <lineage>
        <taxon>Eukaryota</taxon>
        <taxon>Metazoa</taxon>
        <taxon>Chordata</taxon>
        <taxon>Craniata</taxon>
        <taxon>Vertebrata</taxon>
        <taxon>Euteleostomi</taxon>
        <taxon>Amphibia</taxon>
        <taxon>Batrachia</taxon>
        <taxon>Caudata</taxon>
        <taxon>Salamandroidea</taxon>
        <taxon>Salamandridae</taxon>
        <taxon>Pleurodelinae</taxon>
        <taxon>Pleurodeles</taxon>
    </lineage>
</organism>
<dbReference type="InterPro" id="IPR028082">
    <property type="entry name" value="Peripla_BP_I"/>
</dbReference>
<dbReference type="Pfam" id="PF01094">
    <property type="entry name" value="ANF_receptor"/>
    <property type="match status" value="1"/>
</dbReference>
<keyword evidence="2" id="KW-0812">Transmembrane</keyword>
<dbReference type="GO" id="GO:0005886">
    <property type="term" value="C:plasma membrane"/>
    <property type="evidence" value="ECO:0007669"/>
    <property type="project" value="TreeGrafter"/>
</dbReference>
<dbReference type="PRINTS" id="PR00248">
    <property type="entry name" value="GPCRMGR"/>
</dbReference>
<evidence type="ECO:0000256" key="4">
    <source>
        <dbReference type="ARBA" id="ARBA00023136"/>
    </source>
</evidence>